<evidence type="ECO:0000313" key="4">
    <source>
        <dbReference type="Proteomes" id="UP000272051"/>
    </source>
</evidence>
<dbReference type="EMBL" id="QMQV01000029">
    <property type="protein sequence ID" value="RLE49604.1"/>
    <property type="molecule type" value="Genomic_DNA"/>
</dbReference>
<organism evidence="2 5">
    <name type="scientific">Thermoproteota archaeon</name>
    <dbReference type="NCBI Taxonomy" id="2056631"/>
    <lineage>
        <taxon>Archaea</taxon>
        <taxon>Thermoproteota</taxon>
    </lineage>
</organism>
<name>A0A497EQF3_9CREN</name>
<accession>A0A497EQF3</accession>
<evidence type="ECO:0000313" key="2">
    <source>
        <dbReference type="EMBL" id="RLE49604.1"/>
    </source>
</evidence>
<dbReference type="Proteomes" id="UP000272051">
    <property type="component" value="Unassembled WGS sequence"/>
</dbReference>
<gene>
    <name evidence="2" type="ORF">DRJ31_04325</name>
    <name evidence="3" type="ORF">DRJ33_04170</name>
</gene>
<dbReference type="AlphaFoldDB" id="A0A497EQF3"/>
<evidence type="ECO:0000313" key="5">
    <source>
        <dbReference type="Proteomes" id="UP000278475"/>
    </source>
</evidence>
<dbReference type="Gene3D" id="2.20.25.10">
    <property type="match status" value="1"/>
</dbReference>
<dbReference type="SUPFAM" id="SSF57783">
    <property type="entry name" value="Zinc beta-ribbon"/>
    <property type="match status" value="1"/>
</dbReference>
<evidence type="ECO:0000259" key="1">
    <source>
        <dbReference type="Pfam" id="PF08271"/>
    </source>
</evidence>
<dbReference type="InterPro" id="IPR013137">
    <property type="entry name" value="Znf_TFIIB"/>
</dbReference>
<feature type="domain" description="TFIIB-type" evidence="1">
    <location>
        <begin position="9"/>
        <end position="42"/>
    </location>
</feature>
<dbReference type="EMBL" id="QMQX01000059">
    <property type="protein sequence ID" value="RLE52285.1"/>
    <property type="molecule type" value="Genomic_DNA"/>
</dbReference>
<comment type="caution">
    <text evidence="2">The sequence shown here is derived from an EMBL/GenBank/DDBJ whole genome shotgun (WGS) entry which is preliminary data.</text>
</comment>
<proteinExistence type="predicted"/>
<dbReference type="Proteomes" id="UP000278475">
    <property type="component" value="Unassembled WGS sequence"/>
</dbReference>
<reference evidence="4 5" key="1">
    <citation type="submission" date="2018-06" db="EMBL/GenBank/DDBJ databases">
        <title>Extensive metabolic versatility and redundancy in microbially diverse, dynamic hydrothermal sediments.</title>
        <authorList>
            <person name="Dombrowski N."/>
            <person name="Teske A."/>
            <person name="Baker B.J."/>
        </authorList>
    </citation>
    <scope>NUCLEOTIDE SEQUENCE [LARGE SCALE GENOMIC DNA]</scope>
    <source>
        <strain evidence="3">B34_G17</strain>
        <strain evidence="2">B66_G16</strain>
    </source>
</reference>
<evidence type="ECO:0000313" key="3">
    <source>
        <dbReference type="EMBL" id="RLE52285.1"/>
    </source>
</evidence>
<sequence>MGLSLPQLSCPECKGTLKYDPKSKSYICLNCGLMFSREELDDIKQRAFKLEEDERAKRHKEYLKWWFSKK</sequence>
<dbReference type="Pfam" id="PF08271">
    <property type="entry name" value="Zn_Ribbon_TF"/>
    <property type="match status" value="1"/>
</dbReference>
<protein>
    <recommendedName>
        <fullName evidence="1">TFIIB-type domain-containing protein</fullName>
    </recommendedName>
</protein>